<dbReference type="RefSeq" id="WP_076347612.1">
    <property type="nucleotide sequence ID" value="NZ_FTOO01000008.1"/>
</dbReference>
<dbReference type="Gene3D" id="3.40.1090.10">
    <property type="entry name" value="Cytosolic phospholipase A2 catalytic domain"/>
    <property type="match status" value="2"/>
</dbReference>
<keyword evidence="1 4" id="KW-0378">Hydrolase</keyword>
<accession>A0A1N7ND37</accession>
<evidence type="ECO:0000256" key="2">
    <source>
        <dbReference type="ARBA" id="ARBA00022963"/>
    </source>
</evidence>
<organism evidence="6 7">
    <name type="scientific">Alicyclobacillus vulcanalis</name>
    <dbReference type="NCBI Taxonomy" id="252246"/>
    <lineage>
        <taxon>Bacteria</taxon>
        <taxon>Bacillati</taxon>
        <taxon>Bacillota</taxon>
        <taxon>Bacilli</taxon>
        <taxon>Bacillales</taxon>
        <taxon>Alicyclobacillaceae</taxon>
        <taxon>Alicyclobacillus</taxon>
    </lineage>
</organism>
<dbReference type="Proteomes" id="UP000186156">
    <property type="component" value="Unassembled WGS sequence"/>
</dbReference>
<evidence type="ECO:0000256" key="4">
    <source>
        <dbReference type="PROSITE-ProRule" id="PRU01161"/>
    </source>
</evidence>
<dbReference type="PANTHER" id="PTHR14226:SF29">
    <property type="entry name" value="NEUROPATHY TARGET ESTERASE SWS"/>
    <property type="match status" value="1"/>
</dbReference>
<feature type="active site" description="Proton acceptor" evidence="4">
    <location>
        <position position="185"/>
    </location>
</feature>
<protein>
    <submittedName>
        <fullName evidence="6">NTE family protein</fullName>
    </submittedName>
</protein>
<keyword evidence="3 4" id="KW-0443">Lipid metabolism</keyword>
<keyword evidence="7" id="KW-1185">Reference proteome</keyword>
<dbReference type="GO" id="GO:0016042">
    <property type="term" value="P:lipid catabolic process"/>
    <property type="evidence" value="ECO:0007669"/>
    <property type="project" value="UniProtKB-UniRule"/>
</dbReference>
<feature type="short sequence motif" description="GXSXG" evidence="4">
    <location>
        <begin position="41"/>
        <end position="45"/>
    </location>
</feature>
<evidence type="ECO:0000256" key="3">
    <source>
        <dbReference type="ARBA" id="ARBA00023098"/>
    </source>
</evidence>
<dbReference type="GO" id="GO:0016787">
    <property type="term" value="F:hydrolase activity"/>
    <property type="evidence" value="ECO:0007669"/>
    <property type="project" value="UniProtKB-UniRule"/>
</dbReference>
<dbReference type="InterPro" id="IPR002641">
    <property type="entry name" value="PNPLA_dom"/>
</dbReference>
<dbReference type="STRING" id="252246.SAMN05421799_10827"/>
<gene>
    <name evidence="6" type="ORF">SAMN05421799_10827</name>
</gene>
<dbReference type="Pfam" id="PF01734">
    <property type="entry name" value="Patatin"/>
    <property type="match status" value="1"/>
</dbReference>
<name>A0A1N7ND37_9BACL</name>
<feature type="active site" description="Nucleophile" evidence="4">
    <location>
        <position position="43"/>
    </location>
</feature>
<evidence type="ECO:0000259" key="5">
    <source>
        <dbReference type="PROSITE" id="PS51635"/>
    </source>
</evidence>
<evidence type="ECO:0000313" key="7">
    <source>
        <dbReference type="Proteomes" id="UP000186156"/>
    </source>
</evidence>
<evidence type="ECO:0000256" key="1">
    <source>
        <dbReference type="ARBA" id="ARBA00022801"/>
    </source>
</evidence>
<dbReference type="InterPro" id="IPR050301">
    <property type="entry name" value="NTE"/>
</dbReference>
<dbReference type="OrthoDB" id="9770965at2"/>
<comment type="caution">
    <text evidence="4">Lacks conserved residue(s) required for the propagation of feature annotation.</text>
</comment>
<evidence type="ECO:0000313" key="6">
    <source>
        <dbReference type="EMBL" id="SIS96178.1"/>
    </source>
</evidence>
<sequence length="289" mass="31821">MANARWNLGIALSGGTLKAAAHVGVLSALERLGVYSDAIAGTSAGSLVATLYAYGYRADDLERLVGSFPGWRLMDYGFPTIQSLITLGAIRLGFRTRGEPMPPGLLRGVRFRRYIERLLAPRRPQMPLFVLATDLVSGRPIILTPNEVRMDTVERTDDVAAAVAGSCALPGVFPPVRHGPYWLVDGAMRHYVPVSALKQLGCRHILAVNLYRLPAEYHPKTMIDVFLRAFEILLRESIDNDLEAASVLLLEPDLSPVQGRFFERLPAYIRAGRACVEHQADAILTFIRA</sequence>
<feature type="domain" description="PNPLA" evidence="5">
    <location>
        <begin position="10"/>
        <end position="198"/>
    </location>
</feature>
<proteinExistence type="predicted"/>
<feature type="short sequence motif" description="DGA/G" evidence="4">
    <location>
        <begin position="185"/>
        <end position="187"/>
    </location>
</feature>
<dbReference type="PROSITE" id="PS51635">
    <property type="entry name" value="PNPLA"/>
    <property type="match status" value="1"/>
</dbReference>
<dbReference type="InterPro" id="IPR016035">
    <property type="entry name" value="Acyl_Trfase/lysoPLipase"/>
</dbReference>
<dbReference type="PANTHER" id="PTHR14226">
    <property type="entry name" value="NEUROPATHY TARGET ESTERASE/SWISS CHEESE D.MELANOGASTER"/>
    <property type="match status" value="1"/>
</dbReference>
<keyword evidence="2 4" id="KW-0442">Lipid degradation</keyword>
<reference evidence="7" key="1">
    <citation type="submission" date="2017-01" db="EMBL/GenBank/DDBJ databases">
        <authorList>
            <person name="Varghese N."/>
            <person name="Submissions S."/>
        </authorList>
    </citation>
    <scope>NUCLEOTIDE SEQUENCE [LARGE SCALE GENOMIC DNA]</scope>
    <source>
        <strain evidence="7">DSM 16176</strain>
    </source>
</reference>
<dbReference type="EMBL" id="FTOO01000008">
    <property type="protein sequence ID" value="SIS96178.1"/>
    <property type="molecule type" value="Genomic_DNA"/>
</dbReference>
<dbReference type="SUPFAM" id="SSF52151">
    <property type="entry name" value="FabD/lysophospholipase-like"/>
    <property type="match status" value="1"/>
</dbReference>
<dbReference type="AlphaFoldDB" id="A0A1N7ND37"/>